<evidence type="ECO:0000256" key="1">
    <source>
        <dbReference type="ARBA" id="ARBA00001947"/>
    </source>
</evidence>
<dbReference type="InterPro" id="IPR050129">
    <property type="entry name" value="Zn_alcohol_dh"/>
</dbReference>
<accession>A0ABS6HZA7</accession>
<evidence type="ECO:0000256" key="2">
    <source>
        <dbReference type="ARBA" id="ARBA00023002"/>
    </source>
</evidence>
<evidence type="ECO:0000259" key="3">
    <source>
        <dbReference type="Pfam" id="PF08240"/>
    </source>
</evidence>
<protein>
    <submittedName>
        <fullName evidence="4">Alcohol dehydrogenase catalytic domain-containing protein</fullName>
    </submittedName>
</protein>
<keyword evidence="2" id="KW-0560">Oxidoreductase</keyword>
<comment type="cofactor">
    <cofactor evidence="1">
        <name>Zn(2+)</name>
        <dbReference type="ChEBI" id="CHEBI:29105"/>
    </cofactor>
</comment>
<dbReference type="Proteomes" id="UP000824166">
    <property type="component" value="Unassembled WGS sequence"/>
</dbReference>
<gene>
    <name evidence="4" type="ORF">KSW38_00755</name>
</gene>
<dbReference type="RefSeq" id="WP_216921538.1">
    <property type="nucleotide sequence ID" value="NZ_JAHOPC010000001.1"/>
</dbReference>
<proteinExistence type="predicted"/>
<evidence type="ECO:0000313" key="5">
    <source>
        <dbReference type="Proteomes" id="UP000824166"/>
    </source>
</evidence>
<evidence type="ECO:0000313" key="4">
    <source>
        <dbReference type="EMBL" id="MBU8864826.1"/>
    </source>
</evidence>
<feature type="domain" description="Alcohol dehydrogenase-like N-terminal" evidence="3">
    <location>
        <begin position="33"/>
        <end position="142"/>
    </location>
</feature>
<comment type="caution">
    <text evidence="4">The sequence shown here is derived from an EMBL/GenBank/DDBJ whole genome shotgun (WGS) entry which is preliminary data.</text>
</comment>
<reference evidence="4 5" key="1">
    <citation type="submission" date="2021-06" db="EMBL/GenBank/DDBJ databases">
        <authorList>
            <person name="Jeong J.W."/>
        </authorList>
    </citation>
    <scope>NUCLEOTIDE SEQUENCE [LARGE SCALE GENOMIC DNA]</scope>
    <source>
        <strain evidence="4 5">MMS21-TAE1-1</strain>
    </source>
</reference>
<dbReference type="PANTHER" id="PTHR43401:SF2">
    <property type="entry name" value="L-THREONINE 3-DEHYDROGENASE"/>
    <property type="match status" value="1"/>
</dbReference>
<dbReference type="Pfam" id="PF08240">
    <property type="entry name" value="ADH_N"/>
    <property type="match status" value="1"/>
</dbReference>
<dbReference type="InterPro" id="IPR013154">
    <property type="entry name" value="ADH-like_N"/>
</dbReference>
<name>A0ABS6HZA7_9MICC</name>
<sequence length="337" mass="34920">MATMFPAAHAAVRASMDQRSIEVRMRETPQLHAGEVLVQTEYCGLCGSDLHIWNGDDGYGWVPCGTVLGHEIVGRIVRSDDPGGLKPGTRVVAIAQSGCGSCPACMMDYANGCPDKVTLGLTRDGGAARFVAIPATQLLAVPHDVPARTAVLTEPLSVAARAVADRGSVTAADTVVVSGPGTIGILSALVCRHLGARVVLKGTAHDVAARGGLADRLGLDLVETLPPGFKPNVWIEAAGASSALADAVRELPAQGRLVVVALYGAPPALAANDAVRKELDITTSYSSHRPDYQLALDILQTHPGLGDLLVETVPLTSIAVAFEKVGRGAMPKIAVEP</sequence>
<keyword evidence="5" id="KW-1185">Reference proteome</keyword>
<organism evidence="4 5">
    <name type="scientific">Paenarthrobacter aromaticivorans</name>
    <dbReference type="NCBI Taxonomy" id="2849150"/>
    <lineage>
        <taxon>Bacteria</taxon>
        <taxon>Bacillati</taxon>
        <taxon>Actinomycetota</taxon>
        <taxon>Actinomycetes</taxon>
        <taxon>Micrococcales</taxon>
        <taxon>Micrococcaceae</taxon>
        <taxon>Paenarthrobacter</taxon>
    </lineage>
</organism>
<dbReference type="PANTHER" id="PTHR43401">
    <property type="entry name" value="L-THREONINE 3-DEHYDROGENASE"/>
    <property type="match status" value="1"/>
</dbReference>
<dbReference type="EMBL" id="JAHOPC010000001">
    <property type="protein sequence ID" value="MBU8864826.1"/>
    <property type="molecule type" value="Genomic_DNA"/>
</dbReference>